<dbReference type="FunFam" id="3.10.110.10:FF:000094">
    <property type="entry name" value="Probable ubiquitin-conjugating enzyme E2 23"/>
    <property type="match status" value="1"/>
</dbReference>
<accession>A0A317X088</accession>
<dbReference type="CDD" id="cd23837">
    <property type="entry name" value="UBCc_UBE2O"/>
    <property type="match status" value="1"/>
</dbReference>
<evidence type="ECO:0000256" key="3">
    <source>
        <dbReference type="SAM" id="MobiDB-lite"/>
    </source>
</evidence>
<dbReference type="SUPFAM" id="SSF54495">
    <property type="entry name" value="UBC-like"/>
    <property type="match status" value="1"/>
</dbReference>
<dbReference type="OrthoDB" id="47801at2759"/>
<dbReference type="VEuPathDB" id="FungiDB:BO70DRAFT_375844"/>
<keyword evidence="1" id="KW-0808">Transferase</keyword>
<feature type="compositionally biased region" description="Acidic residues" evidence="3">
    <location>
        <begin position="752"/>
        <end position="763"/>
    </location>
</feature>
<evidence type="ECO:0000256" key="1">
    <source>
        <dbReference type="ARBA" id="ARBA00022679"/>
    </source>
</evidence>
<comment type="caution">
    <text evidence="5">The sequence shown here is derived from an EMBL/GenBank/DDBJ whole genome shotgun (WGS) entry which is preliminary data.</text>
</comment>
<gene>
    <name evidence="5" type="ORF">BO70DRAFT_375844</name>
</gene>
<dbReference type="Proteomes" id="UP000247233">
    <property type="component" value="Unassembled WGS sequence"/>
</dbReference>
<proteinExistence type="predicted"/>
<dbReference type="SMART" id="SM00212">
    <property type="entry name" value="UBCc"/>
    <property type="match status" value="1"/>
</dbReference>
<keyword evidence="6" id="KW-1185">Reference proteome</keyword>
<organism evidence="5 6">
    <name type="scientific">Aspergillus heteromorphus CBS 117.55</name>
    <dbReference type="NCBI Taxonomy" id="1448321"/>
    <lineage>
        <taxon>Eukaryota</taxon>
        <taxon>Fungi</taxon>
        <taxon>Dikarya</taxon>
        <taxon>Ascomycota</taxon>
        <taxon>Pezizomycotina</taxon>
        <taxon>Eurotiomycetes</taxon>
        <taxon>Eurotiomycetidae</taxon>
        <taxon>Eurotiales</taxon>
        <taxon>Aspergillaceae</taxon>
        <taxon>Aspergillus</taxon>
        <taxon>Aspergillus subgen. Circumdati</taxon>
    </lineage>
</organism>
<evidence type="ECO:0000313" key="5">
    <source>
        <dbReference type="EMBL" id="PWY92059.1"/>
    </source>
</evidence>
<name>A0A317X088_9EURO</name>
<dbReference type="PANTHER" id="PTHR46116:SF15">
    <property type="entry name" value="(E3-INDEPENDENT) E2 UBIQUITIN-CONJUGATING ENZYME"/>
    <property type="match status" value="1"/>
</dbReference>
<dbReference type="PANTHER" id="PTHR46116">
    <property type="entry name" value="(E3-INDEPENDENT) E2 UBIQUITIN-CONJUGATING ENZYME"/>
    <property type="match status" value="1"/>
</dbReference>
<evidence type="ECO:0000256" key="2">
    <source>
        <dbReference type="ARBA" id="ARBA00022786"/>
    </source>
</evidence>
<dbReference type="STRING" id="1448321.A0A317X088"/>
<dbReference type="AlphaFoldDB" id="A0A317X088"/>
<dbReference type="GO" id="GO:0061631">
    <property type="term" value="F:ubiquitin conjugating enzyme activity"/>
    <property type="evidence" value="ECO:0007669"/>
    <property type="project" value="TreeGrafter"/>
</dbReference>
<dbReference type="GeneID" id="37067325"/>
<feature type="region of interest" description="Disordered" evidence="3">
    <location>
        <begin position="745"/>
        <end position="807"/>
    </location>
</feature>
<feature type="domain" description="UBC core" evidence="4">
    <location>
        <begin position="812"/>
        <end position="976"/>
    </location>
</feature>
<sequence length="1071" mass="119204">MDPTGASPAAAPITGAARAPKFELDDACYLKSNPSVVGAVHKTHHDINTHEPPDDYLVVSYTAISGDVLAGFLETGVPPKGYVFVGFAKFSQGFSLVHEDDLELIDRPIEIGEVVKRHPDDTMTGMVISASAKCTLEPIAFRPHDPSIGDFGSLEFTEQRAGNSSKEGAPRPLLLHDIPLDELVDHELYTEGDFIMCQQKLGIIRHVERDAIMCVENKPVWIVNPSVLEIPVRFEDKGLIWMPKHQPSETWDALEYFFEYDYVCAGQCVRTPAKNMRVIDSVHGLTADFDLEPFGHVLATPPTEFEIEWVAPNVFGMPATNVHQDMERLRASAVLGKAQKCDFGLVPTGSAVKSDTWIKIGDRVRFRRPAEAAQKYPSYHPIPTAESFGYDLNVFRVTSSMTELTVRWQDGSITTENSISVRRFYGFNDDVAVGELVVLKDGIEELPPLESNPRFPFFQSLTGHMKETLRARTVGVVQAVDSREQIASVRWYKQPDVDLLHGGQLLRPGSCLGELDETVSQVSLYEISTHACLSRVPGDLVLLPPSTVPRATLGTLQFQDEPRIAGSGNFSYLSPIEFVHRCYYFELMKKDMVNTEWFKSTTTIDDSPLPSRYSFHQDGNFNRASGSFVAQIVSTDTSGVITVRLAGSECRDICIPFEKIMMVIDDTEVLPPPLSPAELLQMGALNPWDMQNDPSLQATYEYEGGERLDEGEEDEWLTEDDADDMNDAPLVQGDHIAPDVAEIRLPDHADVEMSEVDPDDTEDRDTVAQDRETPDASPLTPSASPPGFLMLEGLPPSDHHFISEDATGASGPRIKRIRKELQILGTSLPPGIFVRTWESRMDLLRILIIGPQGTPYEYTPILIDLHFSPDFPHKPPATFFHSWTNGQGRINPNLYENGKICLSILGTWPTQNPEEQWSPSKSTVLQVLVSIMGLVLVKDPFYNEAGYEAFAAEGDRRVESTQYTERTFLMTRKFIKHALEHPIPGLEDVLTWNYLPNPADSSDGSRPWLLRRAIEAALRMIEHYNNNSGGDGDDSRASAFVSRLSLGAVVMLRKHITDLEKMEASLTSQAC</sequence>
<protein>
    <submittedName>
        <fullName evidence="5">Ubiquitin-conjugating enzyme</fullName>
    </submittedName>
</protein>
<dbReference type="Gene3D" id="3.10.110.10">
    <property type="entry name" value="Ubiquitin Conjugating Enzyme"/>
    <property type="match status" value="1"/>
</dbReference>
<evidence type="ECO:0000313" key="6">
    <source>
        <dbReference type="Proteomes" id="UP000247233"/>
    </source>
</evidence>
<dbReference type="RefSeq" id="XP_025403798.1">
    <property type="nucleotide sequence ID" value="XM_025545088.1"/>
</dbReference>
<evidence type="ECO:0000259" key="4">
    <source>
        <dbReference type="PROSITE" id="PS50127"/>
    </source>
</evidence>
<dbReference type="Pfam" id="PF00179">
    <property type="entry name" value="UQ_con"/>
    <property type="match status" value="1"/>
</dbReference>
<keyword evidence="2" id="KW-0833">Ubl conjugation pathway</keyword>
<dbReference type="InterPro" id="IPR016135">
    <property type="entry name" value="UBQ-conjugating_enzyme/RWD"/>
</dbReference>
<feature type="compositionally biased region" description="Basic and acidic residues" evidence="3">
    <location>
        <begin position="764"/>
        <end position="774"/>
    </location>
</feature>
<dbReference type="EMBL" id="MSFL01000001">
    <property type="protein sequence ID" value="PWY92059.1"/>
    <property type="molecule type" value="Genomic_DNA"/>
</dbReference>
<reference evidence="5 6" key="1">
    <citation type="submission" date="2016-12" db="EMBL/GenBank/DDBJ databases">
        <title>The genomes of Aspergillus section Nigri reveals drivers in fungal speciation.</title>
        <authorList>
            <consortium name="DOE Joint Genome Institute"/>
            <person name="Vesth T.C."/>
            <person name="Nybo J."/>
            <person name="Theobald S."/>
            <person name="Brandl J."/>
            <person name="Frisvad J.C."/>
            <person name="Nielsen K.F."/>
            <person name="Lyhne E.K."/>
            <person name="Kogle M.E."/>
            <person name="Kuo A."/>
            <person name="Riley R."/>
            <person name="Clum A."/>
            <person name="Nolan M."/>
            <person name="Lipzen A."/>
            <person name="Salamov A."/>
            <person name="Henrissat B."/>
            <person name="Wiebenga A."/>
            <person name="De Vries R.P."/>
            <person name="Grigoriev I.V."/>
            <person name="Mortensen U.H."/>
            <person name="Andersen M.R."/>
            <person name="Baker S.E."/>
        </authorList>
    </citation>
    <scope>NUCLEOTIDE SEQUENCE [LARGE SCALE GENOMIC DNA]</scope>
    <source>
        <strain evidence="5 6">CBS 117.55</strain>
    </source>
</reference>
<dbReference type="InterPro" id="IPR000608">
    <property type="entry name" value="UBC"/>
</dbReference>
<dbReference type="PROSITE" id="PS50127">
    <property type="entry name" value="UBC_2"/>
    <property type="match status" value="1"/>
</dbReference>